<dbReference type="CDD" id="cd00082">
    <property type="entry name" value="HisKA"/>
    <property type="match status" value="1"/>
</dbReference>
<reference evidence="7" key="1">
    <citation type="journal article" date="2022" name="Arch. Microbiol.">
        <title>Pseudodesulfovibrio sediminis sp. nov., a mesophilic and neutrophilic sulfate-reducing bacterium isolated from sediment of a brackish lake.</title>
        <authorList>
            <person name="Takahashi A."/>
            <person name="Kojima H."/>
            <person name="Watanabe M."/>
            <person name="Fukui M."/>
        </authorList>
    </citation>
    <scope>NUCLEOTIDE SEQUENCE</scope>
    <source>
        <strain evidence="7">SF6</strain>
    </source>
</reference>
<dbReference type="Gene3D" id="3.30.565.10">
    <property type="entry name" value="Histidine kinase-like ATPase, C-terminal domain"/>
    <property type="match status" value="1"/>
</dbReference>
<evidence type="ECO:0000256" key="1">
    <source>
        <dbReference type="ARBA" id="ARBA00000085"/>
    </source>
</evidence>
<feature type="coiled-coil region" evidence="4">
    <location>
        <begin position="32"/>
        <end position="59"/>
    </location>
</feature>
<dbReference type="Proteomes" id="UP001053296">
    <property type="component" value="Chromosome"/>
</dbReference>
<comment type="catalytic activity">
    <reaction evidence="1">
        <text>ATP + protein L-histidine = ADP + protein N-phospho-L-histidine.</text>
        <dbReference type="EC" id="2.7.13.3"/>
    </reaction>
</comment>
<dbReference type="SUPFAM" id="SSF47384">
    <property type="entry name" value="Homodimeric domain of signal transducing histidine kinase"/>
    <property type="match status" value="1"/>
</dbReference>
<evidence type="ECO:0000256" key="4">
    <source>
        <dbReference type="SAM" id="Coils"/>
    </source>
</evidence>
<dbReference type="Gene3D" id="3.30.450.20">
    <property type="entry name" value="PAS domain"/>
    <property type="match status" value="1"/>
</dbReference>
<evidence type="ECO:0000313" key="7">
    <source>
        <dbReference type="EMBL" id="BCS89302.1"/>
    </source>
</evidence>
<feature type="domain" description="Histidine kinase" evidence="5">
    <location>
        <begin position="387"/>
        <end position="633"/>
    </location>
</feature>
<dbReference type="InterPro" id="IPR003661">
    <property type="entry name" value="HisK_dim/P_dom"/>
</dbReference>
<gene>
    <name evidence="7" type="ORF">PSDVSF_25440</name>
</gene>
<dbReference type="InterPro" id="IPR004358">
    <property type="entry name" value="Sig_transdc_His_kin-like_C"/>
</dbReference>
<dbReference type="Gene3D" id="1.10.287.130">
    <property type="match status" value="1"/>
</dbReference>
<dbReference type="InterPro" id="IPR003594">
    <property type="entry name" value="HATPase_dom"/>
</dbReference>
<evidence type="ECO:0000256" key="3">
    <source>
        <dbReference type="ARBA" id="ARBA00022553"/>
    </source>
</evidence>
<dbReference type="SUPFAM" id="SSF55785">
    <property type="entry name" value="PYP-like sensor domain (PAS domain)"/>
    <property type="match status" value="1"/>
</dbReference>
<dbReference type="InterPro" id="IPR036097">
    <property type="entry name" value="HisK_dim/P_sf"/>
</dbReference>
<dbReference type="Pfam" id="PF08448">
    <property type="entry name" value="PAS_4"/>
    <property type="match status" value="1"/>
</dbReference>
<keyword evidence="8" id="KW-1185">Reference proteome</keyword>
<dbReference type="SUPFAM" id="SSF55874">
    <property type="entry name" value="ATPase domain of HSP90 chaperone/DNA topoisomerase II/histidine kinase"/>
    <property type="match status" value="1"/>
</dbReference>
<dbReference type="InterPro" id="IPR005467">
    <property type="entry name" value="His_kinase_dom"/>
</dbReference>
<dbReference type="PANTHER" id="PTHR43065:SF42">
    <property type="entry name" value="TWO-COMPONENT SENSOR PPRA"/>
    <property type="match status" value="1"/>
</dbReference>
<dbReference type="EMBL" id="AP024485">
    <property type="protein sequence ID" value="BCS89302.1"/>
    <property type="molecule type" value="Genomic_DNA"/>
</dbReference>
<feature type="domain" description="PAS" evidence="6">
    <location>
        <begin position="253"/>
        <end position="301"/>
    </location>
</feature>
<protein>
    <recommendedName>
        <fullName evidence="2">histidine kinase</fullName>
        <ecNumber evidence="2">2.7.13.3</ecNumber>
    </recommendedName>
</protein>
<proteinExistence type="predicted"/>
<dbReference type="Pfam" id="PF00512">
    <property type="entry name" value="HisKA"/>
    <property type="match status" value="1"/>
</dbReference>
<evidence type="ECO:0000259" key="6">
    <source>
        <dbReference type="PROSITE" id="PS50112"/>
    </source>
</evidence>
<dbReference type="InterPro" id="IPR035965">
    <property type="entry name" value="PAS-like_dom_sf"/>
</dbReference>
<sequence length="633" mass="70060">MTTYFPCCYYYSSIPFFTCVLVGGYKGVPLDSKELENRISELRRELSLAEAELESLTGSSAPHKGISFSDLFEVDEIQAIQDAFAKATGVASIITQPDGTPITKPSNFSFLCENIIRKTEKGFSNCMRSDAFLGQFNSRGPTIQPCLSSGLWDGGASISVDGQHIASWLIGQIRNDYLDEERMISYAREIGADETEFLRALKQVTVMPLEQFKQIGQALFLLANLMSWTAYQNLQLESHIQELRTSHEEVSTLRNLLSNIIDSMPSILVGVDTEGRVTHWNMRAADITGFTQEEAQGRLLVDVLPNMADEMNRVTEAITERRPLVQEKVAEDVEGVLRYKDVSVYPLIANGVQGAVLRVDDVTERVRIEEMMIQSEKMLSVGGLAAGMAHEINNPLAAILGSAHLLRKRLLEETKLNKRVAADCGITFDAVAEYADKRDVRAMIESIITSGERAGNVVTNMLGFSRMSDGCCRDENVAEILDNAVELVKSGHDLKQSYNFKDIEFIRDYDDPPPLVNCEASKLQQVFFNVLNNGAQAMTLAHKETERVPGFVLRCKAVDGRVRIEIEDNGPGMEEPVRHRVFEPFFTTKNADVGTGLGMSVSYYIVTEGLGGTMAVESQPGLGATFIIELPQA</sequence>
<evidence type="ECO:0000256" key="2">
    <source>
        <dbReference type="ARBA" id="ARBA00012438"/>
    </source>
</evidence>
<dbReference type="NCBIfam" id="TIGR00229">
    <property type="entry name" value="sensory_box"/>
    <property type="match status" value="1"/>
</dbReference>
<dbReference type="PROSITE" id="PS50112">
    <property type="entry name" value="PAS"/>
    <property type="match status" value="1"/>
</dbReference>
<dbReference type="Pfam" id="PF10114">
    <property type="entry name" value="PocR"/>
    <property type="match status" value="1"/>
</dbReference>
<dbReference type="CDD" id="cd00130">
    <property type="entry name" value="PAS"/>
    <property type="match status" value="1"/>
</dbReference>
<dbReference type="InterPro" id="IPR000014">
    <property type="entry name" value="PAS"/>
</dbReference>
<evidence type="ECO:0000313" key="8">
    <source>
        <dbReference type="Proteomes" id="UP001053296"/>
    </source>
</evidence>
<dbReference type="InterPro" id="IPR036890">
    <property type="entry name" value="HATPase_C_sf"/>
</dbReference>
<keyword evidence="4" id="KW-0175">Coiled coil</keyword>
<organism evidence="7 8">
    <name type="scientific">Pseudodesulfovibrio sediminis</name>
    <dbReference type="NCBI Taxonomy" id="2810563"/>
    <lineage>
        <taxon>Bacteria</taxon>
        <taxon>Pseudomonadati</taxon>
        <taxon>Thermodesulfobacteriota</taxon>
        <taxon>Desulfovibrionia</taxon>
        <taxon>Desulfovibrionales</taxon>
        <taxon>Desulfovibrionaceae</taxon>
    </lineage>
</organism>
<dbReference type="EC" id="2.7.13.3" evidence="2"/>
<dbReference type="PRINTS" id="PR00344">
    <property type="entry name" value="BCTRLSENSOR"/>
</dbReference>
<evidence type="ECO:0000259" key="5">
    <source>
        <dbReference type="PROSITE" id="PS50109"/>
    </source>
</evidence>
<dbReference type="Pfam" id="PF02518">
    <property type="entry name" value="HATPase_c"/>
    <property type="match status" value="1"/>
</dbReference>
<dbReference type="InterPro" id="IPR018771">
    <property type="entry name" value="PocR_dom"/>
</dbReference>
<keyword evidence="3" id="KW-0597">Phosphoprotein</keyword>
<dbReference type="SMART" id="SM00387">
    <property type="entry name" value="HATPase_c"/>
    <property type="match status" value="1"/>
</dbReference>
<dbReference type="PROSITE" id="PS50109">
    <property type="entry name" value="HIS_KIN"/>
    <property type="match status" value="1"/>
</dbReference>
<dbReference type="SMART" id="SM00388">
    <property type="entry name" value="HisKA"/>
    <property type="match status" value="1"/>
</dbReference>
<dbReference type="PANTHER" id="PTHR43065">
    <property type="entry name" value="SENSOR HISTIDINE KINASE"/>
    <property type="match status" value="1"/>
</dbReference>
<accession>A0ABN6EUV1</accession>
<name>A0ABN6EUV1_9BACT</name>
<dbReference type="InterPro" id="IPR013656">
    <property type="entry name" value="PAS_4"/>
</dbReference>
<dbReference type="SMART" id="SM00091">
    <property type="entry name" value="PAS"/>
    <property type="match status" value="1"/>
</dbReference>